<dbReference type="InterPro" id="IPR036282">
    <property type="entry name" value="Glutathione-S-Trfase_C_sf"/>
</dbReference>
<sequence>MYTLYGSKGSGSAAIEAALELAGQRYRLVQAASWEPGPGLEELALLNPLKQIPTLQLPDGTVMSESAAILIHLGLQHPGAGLLPDAPADLAQALRGLVYIAANCYAAIGLIDYPERWCEPAGPLQNEALRLGARLRLHAAWALFADQFYAPTRGQAFLHGDAPAALDLLATVVSKWSGSRPYLQQQRPEFHALLLRVERHPRLAALFARHWPPA</sequence>
<name>A0ABU3PK45_9BURK</name>
<organism evidence="2 3">
    <name type="scientific">Roseateles aquae</name>
    <dbReference type="NCBI Taxonomy" id="3077235"/>
    <lineage>
        <taxon>Bacteria</taxon>
        <taxon>Pseudomonadati</taxon>
        <taxon>Pseudomonadota</taxon>
        <taxon>Betaproteobacteria</taxon>
        <taxon>Burkholderiales</taxon>
        <taxon>Sphaerotilaceae</taxon>
        <taxon>Roseateles</taxon>
    </lineage>
</organism>
<dbReference type="InterPro" id="IPR036249">
    <property type="entry name" value="Thioredoxin-like_sf"/>
</dbReference>
<dbReference type="Gene3D" id="1.20.1050.10">
    <property type="match status" value="1"/>
</dbReference>
<dbReference type="PANTHER" id="PTHR44051:SF8">
    <property type="entry name" value="GLUTATHIONE S-TRANSFERASE GSTA"/>
    <property type="match status" value="1"/>
</dbReference>
<keyword evidence="3" id="KW-1185">Reference proteome</keyword>
<accession>A0ABU3PK45</accession>
<evidence type="ECO:0000313" key="3">
    <source>
        <dbReference type="Proteomes" id="UP001246372"/>
    </source>
</evidence>
<reference evidence="2" key="1">
    <citation type="submission" date="2023-09" db="EMBL/GenBank/DDBJ databases">
        <title>Paucibacter sp. APW11 Genome sequencing and assembly.</title>
        <authorList>
            <person name="Kim I."/>
        </authorList>
    </citation>
    <scope>NUCLEOTIDE SEQUENCE</scope>
    <source>
        <strain evidence="2">APW11</strain>
    </source>
</reference>
<dbReference type="CDD" id="cd03057">
    <property type="entry name" value="GST_N_Beta"/>
    <property type="match status" value="1"/>
</dbReference>
<comment type="caution">
    <text evidence="2">The sequence shown here is derived from an EMBL/GenBank/DDBJ whole genome shotgun (WGS) entry which is preliminary data.</text>
</comment>
<proteinExistence type="predicted"/>
<feature type="domain" description="GST N-terminal" evidence="1">
    <location>
        <begin position="1"/>
        <end position="81"/>
    </location>
</feature>
<dbReference type="SUPFAM" id="SSF47616">
    <property type="entry name" value="GST C-terminal domain-like"/>
    <property type="match status" value="1"/>
</dbReference>
<protein>
    <submittedName>
        <fullName evidence="2">Glutathione S-transferase</fullName>
    </submittedName>
</protein>
<dbReference type="PANTHER" id="PTHR44051">
    <property type="entry name" value="GLUTATHIONE S-TRANSFERASE-RELATED"/>
    <property type="match status" value="1"/>
</dbReference>
<dbReference type="InterPro" id="IPR004045">
    <property type="entry name" value="Glutathione_S-Trfase_N"/>
</dbReference>
<gene>
    <name evidence="2" type="ORF">RQP53_24255</name>
</gene>
<dbReference type="PROSITE" id="PS50404">
    <property type="entry name" value="GST_NTER"/>
    <property type="match status" value="1"/>
</dbReference>
<dbReference type="EMBL" id="JAVXZY010000016">
    <property type="protein sequence ID" value="MDT9002416.1"/>
    <property type="molecule type" value="Genomic_DNA"/>
</dbReference>
<evidence type="ECO:0000259" key="1">
    <source>
        <dbReference type="PROSITE" id="PS50404"/>
    </source>
</evidence>
<evidence type="ECO:0000313" key="2">
    <source>
        <dbReference type="EMBL" id="MDT9002416.1"/>
    </source>
</evidence>
<dbReference type="RefSeq" id="WP_315653313.1">
    <property type="nucleotide sequence ID" value="NZ_JAVXZY010000016.1"/>
</dbReference>
<dbReference type="SUPFAM" id="SSF52833">
    <property type="entry name" value="Thioredoxin-like"/>
    <property type="match status" value="1"/>
</dbReference>
<dbReference type="Pfam" id="PF13409">
    <property type="entry name" value="GST_N_2"/>
    <property type="match status" value="1"/>
</dbReference>
<dbReference type="Gene3D" id="3.40.30.10">
    <property type="entry name" value="Glutaredoxin"/>
    <property type="match status" value="1"/>
</dbReference>
<dbReference type="Proteomes" id="UP001246372">
    <property type="component" value="Unassembled WGS sequence"/>
</dbReference>